<protein>
    <submittedName>
        <fullName evidence="7">Predicted arabinose efflux permease, MFS family</fullName>
    </submittedName>
</protein>
<evidence type="ECO:0000256" key="3">
    <source>
        <dbReference type="ARBA" id="ARBA00022989"/>
    </source>
</evidence>
<feature type="transmembrane region" description="Helical" evidence="5">
    <location>
        <begin position="343"/>
        <end position="364"/>
    </location>
</feature>
<feature type="transmembrane region" description="Helical" evidence="5">
    <location>
        <begin position="178"/>
        <end position="196"/>
    </location>
</feature>
<feature type="transmembrane region" description="Helical" evidence="5">
    <location>
        <begin position="110"/>
        <end position="130"/>
    </location>
</feature>
<dbReference type="EMBL" id="FWXV01000006">
    <property type="protein sequence ID" value="SMD20155.1"/>
    <property type="molecule type" value="Genomic_DNA"/>
</dbReference>
<keyword evidence="8" id="KW-1185">Reference proteome</keyword>
<evidence type="ECO:0000256" key="4">
    <source>
        <dbReference type="ARBA" id="ARBA00023136"/>
    </source>
</evidence>
<dbReference type="GO" id="GO:0022857">
    <property type="term" value="F:transmembrane transporter activity"/>
    <property type="evidence" value="ECO:0007669"/>
    <property type="project" value="InterPro"/>
</dbReference>
<accession>A0A1Y5XZ15</accession>
<evidence type="ECO:0000256" key="1">
    <source>
        <dbReference type="ARBA" id="ARBA00004651"/>
    </source>
</evidence>
<dbReference type="PANTHER" id="PTHR23542">
    <property type="match status" value="1"/>
</dbReference>
<dbReference type="GO" id="GO:0005886">
    <property type="term" value="C:plasma membrane"/>
    <property type="evidence" value="ECO:0007669"/>
    <property type="project" value="UniProtKB-SubCell"/>
</dbReference>
<dbReference type="OrthoDB" id="3541730at2"/>
<dbReference type="Pfam" id="PF07690">
    <property type="entry name" value="MFS_1"/>
    <property type="match status" value="1"/>
</dbReference>
<feature type="domain" description="Major facilitator superfamily (MFS) profile" evidence="6">
    <location>
        <begin position="213"/>
        <end position="396"/>
    </location>
</feature>
<dbReference type="RefSeq" id="WP_084430426.1">
    <property type="nucleotide sequence ID" value="NZ_FWXV01000006.1"/>
</dbReference>
<feature type="transmembrane region" description="Helical" evidence="5">
    <location>
        <begin position="283"/>
        <end position="300"/>
    </location>
</feature>
<feature type="transmembrane region" description="Helical" evidence="5">
    <location>
        <begin position="20"/>
        <end position="44"/>
    </location>
</feature>
<organism evidence="7 8">
    <name type="scientific">Kibdelosporangium aridum</name>
    <dbReference type="NCBI Taxonomy" id="2030"/>
    <lineage>
        <taxon>Bacteria</taxon>
        <taxon>Bacillati</taxon>
        <taxon>Actinomycetota</taxon>
        <taxon>Actinomycetes</taxon>
        <taxon>Pseudonocardiales</taxon>
        <taxon>Pseudonocardiaceae</taxon>
        <taxon>Kibdelosporangium</taxon>
    </lineage>
</organism>
<evidence type="ECO:0000313" key="7">
    <source>
        <dbReference type="EMBL" id="SMD20155.1"/>
    </source>
</evidence>
<evidence type="ECO:0000256" key="5">
    <source>
        <dbReference type="SAM" id="Phobius"/>
    </source>
</evidence>
<evidence type="ECO:0000259" key="6">
    <source>
        <dbReference type="PROSITE" id="PS50850"/>
    </source>
</evidence>
<comment type="subcellular location">
    <subcellularLocation>
        <location evidence="1">Cell membrane</location>
        <topology evidence="1">Multi-pass membrane protein</topology>
    </subcellularLocation>
</comment>
<feature type="transmembrane region" description="Helical" evidence="5">
    <location>
        <begin position="50"/>
        <end position="72"/>
    </location>
</feature>
<dbReference type="InterPro" id="IPR036259">
    <property type="entry name" value="MFS_trans_sf"/>
</dbReference>
<keyword evidence="4 5" id="KW-0472">Membrane</keyword>
<dbReference type="InterPro" id="IPR020846">
    <property type="entry name" value="MFS_dom"/>
</dbReference>
<evidence type="ECO:0000313" key="8">
    <source>
        <dbReference type="Proteomes" id="UP000192674"/>
    </source>
</evidence>
<feature type="transmembrane region" description="Helical" evidence="5">
    <location>
        <begin position="250"/>
        <end position="271"/>
    </location>
</feature>
<name>A0A1Y5XZ15_KIBAR</name>
<dbReference type="PROSITE" id="PS50850">
    <property type="entry name" value="MFS"/>
    <property type="match status" value="1"/>
</dbReference>
<gene>
    <name evidence="7" type="ORF">SAMN05661093_06245</name>
</gene>
<keyword evidence="3 5" id="KW-1133">Transmembrane helix</keyword>
<proteinExistence type="predicted"/>
<reference evidence="7 8" key="1">
    <citation type="submission" date="2017-04" db="EMBL/GenBank/DDBJ databases">
        <authorList>
            <person name="Afonso C.L."/>
            <person name="Miller P.J."/>
            <person name="Scott M.A."/>
            <person name="Spackman E."/>
            <person name="Goraichik I."/>
            <person name="Dimitrov K.M."/>
            <person name="Suarez D.L."/>
            <person name="Swayne D.E."/>
        </authorList>
    </citation>
    <scope>NUCLEOTIDE SEQUENCE [LARGE SCALE GENOMIC DNA]</scope>
    <source>
        <strain evidence="7 8">DSM 43828</strain>
    </source>
</reference>
<evidence type="ECO:0000256" key="2">
    <source>
        <dbReference type="ARBA" id="ARBA00022692"/>
    </source>
</evidence>
<feature type="transmembrane region" description="Helical" evidence="5">
    <location>
        <begin position="306"/>
        <end position="323"/>
    </location>
</feature>
<dbReference type="Gene3D" id="1.20.1250.20">
    <property type="entry name" value="MFS general substrate transporter like domains"/>
    <property type="match status" value="2"/>
</dbReference>
<sequence>MVSLGKSDGYRGVVTTPGWLSWAVATFGARLPVAMAPLALVLVGHAATGGYVFGGLLVAAHTLGEALAAPITGALVDRWSPRRTIAPCLAIEAALFGTLALLVIADGADVLLLAVAALAGAIPAGAPGGLRSTLTHVVGAAALPRALSLDTVINQTCWALAPIIVSVCAGLASPTAAIALVGVFPAIGMVAALYLPRTPGHATRETRTGLWALTLVLHRTLLLTAVLRLMLGAMTVAAPPLFDAASAPALAGFALGAYAVGTAVGGLLYGMRRTWPGTHEQQADVCLLLLGIVIMSAFFVHHSVLFVLLYGVAGLLEGPVVLARSLHLEDILPGDRRAMGFSLQYAAIGWGFAAGGFVLAQIIGKATPQTALTVIGGLVAAASLLALLLPSRRRRA</sequence>
<dbReference type="InterPro" id="IPR011701">
    <property type="entry name" value="MFS"/>
</dbReference>
<dbReference type="AlphaFoldDB" id="A0A1Y5XZ15"/>
<keyword evidence="2 5" id="KW-0812">Transmembrane</keyword>
<dbReference type="PANTHER" id="PTHR23542:SF1">
    <property type="entry name" value="MAJOR FACILITATOR SUPERFAMILY (MFS) PROFILE DOMAIN-CONTAINING PROTEIN"/>
    <property type="match status" value="1"/>
</dbReference>
<dbReference type="Proteomes" id="UP000192674">
    <property type="component" value="Unassembled WGS sequence"/>
</dbReference>
<feature type="transmembrane region" description="Helical" evidence="5">
    <location>
        <begin position="370"/>
        <end position="389"/>
    </location>
</feature>
<feature type="transmembrane region" description="Helical" evidence="5">
    <location>
        <begin position="84"/>
        <end position="104"/>
    </location>
</feature>
<dbReference type="SUPFAM" id="SSF103473">
    <property type="entry name" value="MFS general substrate transporter"/>
    <property type="match status" value="1"/>
</dbReference>
<feature type="transmembrane region" description="Helical" evidence="5">
    <location>
        <begin position="208"/>
        <end position="230"/>
    </location>
</feature>